<sequence length="295" mass="33947">MLDAIRKNFETEEGRQKSLQLRDAFGEGPDSFKDVLWVGECTHSFSLAAGRLAGVLPFAEETDHPFNLSQACWCSTELRWPRTLEKKLELDLVQNLKLLRSRGVWCSDDINGVKLKQTLDKANCPHSSFDTIFWMMPYVPDRQWRPPASISTMMYYYIQAFLESAAHVCKEDGQLVVVVTSAQCLSWNLYNCKPKWQDRQLQPEVWWFDVAPFEKHGYQSRFGDGRDRYVDYPVFHRLCDTVAVCWRMNSCASPEDDVNVRGVTEEDIAARKKLLEEVGKDPNEETAAEVETEGT</sequence>
<dbReference type="Proteomes" id="UP000604046">
    <property type="component" value="Unassembled WGS sequence"/>
</dbReference>
<protein>
    <recommendedName>
        <fullName evidence="1">25S rRNA (uridine-N(3))-methyltransferase BMT5-like domain-containing protein</fullName>
    </recommendedName>
</protein>
<keyword evidence="3" id="KW-1185">Reference proteome</keyword>
<accession>A0A812UJE8</accession>
<comment type="caution">
    <text evidence="2">The sequence shown here is derived from an EMBL/GenBank/DDBJ whole genome shotgun (WGS) entry which is preliminary data.</text>
</comment>
<dbReference type="Pfam" id="PF10354">
    <property type="entry name" value="BMT5-like"/>
    <property type="match status" value="1"/>
</dbReference>
<dbReference type="OrthoDB" id="412896at2759"/>
<feature type="domain" description="25S rRNA (uridine-N(3))-methyltransferase BMT5-like" evidence="1">
    <location>
        <begin position="36"/>
        <end position="191"/>
    </location>
</feature>
<organism evidence="2 3">
    <name type="scientific">Symbiodinium natans</name>
    <dbReference type="NCBI Taxonomy" id="878477"/>
    <lineage>
        <taxon>Eukaryota</taxon>
        <taxon>Sar</taxon>
        <taxon>Alveolata</taxon>
        <taxon>Dinophyceae</taxon>
        <taxon>Suessiales</taxon>
        <taxon>Symbiodiniaceae</taxon>
        <taxon>Symbiodinium</taxon>
    </lineage>
</organism>
<dbReference type="InterPro" id="IPR019446">
    <property type="entry name" value="BMT5-like"/>
</dbReference>
<evidence type="ECO:0000259" key="1">
    <source>
        <dbReference type="Pfam" id="PF10354"/>
    </source>
</evidence>
<dbReference type="AlphaFoldDB" id="A0A812UJE8"/>
<dbReference type="InterPro" id="IPR029063">
    <property type="entry name" value="SAM-dependent_MTases_sf"/>
</dbReference>
<gene>
    <name evidence="2" type="ORF">SNAT2548_LOCUS32417</name>
</gene>
<proteinExistence type="predicted"/>
<name>A0A812UJE8_9DINO</name>
<dbReference type="GO" id="GO:0070475">
    <property type="term" value="P:rRNA base methylation"/>
    <property type="evidence" value="ECO:0007669"/>
    <property type="project" value="InterPro"/>
</dbReference>
<evidence type="ECO:0000313" key="3">
    <source>
        <dbReference type="Proteomes" id="UP000604046"/>
    </source>
</evidence>
<dbReference type="SUPFAM" id="SSF53335">
    <property type="entry name" value="S-adenosyl-L-methionine-dependent methyltransferases"/>
    <property type="match status" value="1"/>
</dbReference>
<reference evidence="2" key="1">
    <citation type="submission" date="2021-02" db="EMBL/GenBank/DDBJ databases">
        <authorList>
            <person name="Dougan E. K."/>
            <person name="Rhodes N."/>
            <person name="Thang M."/>
            <person name="Chan C."/>
        </authorList>
    </citation>
    <scope>NUCLEOTIDE SEQUENCE</scope>
</reference>
<evidence type="ECO:0000313" key="2">
    <source>
        <dbReference type="EMBL" id="CAE7569885.1"/>
    </source>
</evidence>
<dbReference type="EMBL" id="CAJNDS010002710">
    <property type="protein sequence ID" value="CAE7569885.1"/>
    <property type="molecule type" value="Genomic_DNA"/>
</dbReference>
<dbReference type="GO" id="GO:0070042">
    <property type="term" value="F:rRNA (uridine-N3-)-methyltransferase activity"/>
    <property type="evidence" value="ECO:0007669"/>
    <property type="project" value="InterPro"/>
</dbReference>